<dbReference type="AlphaFoldDB" id="A0AAV4WWF3"/>
<reference evidence="1 2" key="1">
    <citation type="submission" date="2021-06" db="EMBL/GenBank/DDBJ databases">
        <title>Caerostris darwini draft genome.</title>
        <authorList>
            <person name="Kono N."/>
            <person name="Arakawa K."/>
        </authorList>
    </citation>
    <scope>NUCLEOTIDE SEQUENCE [LARGE SCALE GENOMIC DNA]</scope>
</reference>
<gene>
    <name evidence="1" type="ORF">CDAR_258061</name>
</gene>
<organism evidence="1 2">
    <name type="scientific">Caerostris darwini</name>
    <dbReference type="NCBI Taxonomy" id="1538125"/>
    <lineage>
        <taxon>Eukaryota</taxon>
        <taxon>Metazoa</taxon>
        <taxon>Ecdysozoa</taxon>
        <taxon>Arthropoda</taxon>
        <taxon>Chelicerata</taxon>
        <taxon>Arachnida</taxon>
        <taxon>Araneae</taxon>
        <taxon>Araneomorphae</taxon>
        <taxon>Entelegynae</taxon>
        <taxon>Araneoidea</taxon>
        <taxon>Araneidae</taxon>
        <taxon>Caerostris</taxon>
    </lineage>
</organism>
<comment type="caution">
    <text evidence="1">The sequence shown here is derived from an EMBL/GenBank/DDBJ whole genome shotgun (WGS) entry which is preliminary data.</text>
</comment>
<dbReference type="Proteomes" id="UP001054837">
    <property type="component" value="Unassembled WGS sequence"/>
</dbReference>
<evidence type="ECO:0000313" key="2">
    <source>
        <dbReference type="Proteomes" id="UP001054837"/>
    </source>
</evidence>
<keyword evidence="2" id="KW-1185">Reference proteome</keyword>
<dbReference type="EMBL" id="BPLQ01015232">
    <property type="protein sequence ID" value="GIY86618.1"/>
    <property type="molecule type" value="Genomic_DNA"/>
</dbReference>
<name>A0AAV4WWF3_9ARAC</name>
<protein>
    <submittedName>
        <fullName evidence="1">Uncharacterized protein</fullName>
    </submittedName>
</protein>
<sequence length="109" mass="12867">MLYRSIEAWNILEKAGVESGKQEIRNRSPFLPLPFTPSSYKTPTFMQVSSSSNSIKPLSNKLFRKPTLNEVERERNCRRREHIFQNRYEYFFYHKRMNGGGMAKEIGES</sequence>
<proteinExistence type="predicted"/>
<evidence type="ECO:0000313" key="1">
    <source>
        <dbReference type="EMBL" id="GIY86618.1"/>
    </source>
</evidence>
<accession>A0AAV4WWF3</accession>